<proteinExistence type="predicted"/>
<organism evidence="1 2">
    <name type="scientific">Candidatus Zambryskibacteria bacterium RIFOXYC1_FULL_39_10</name>
    <dbReference type="NCBI Taxonomy" id="1802779"/>
    <lineage>
        <taxon>Bacteria</taxon>
        <taxon>Candidatus Zambryskiibacteriota</taxon>
    </lineage>
</organism>
<evidence type="ECO:0000313" key="1">
    <source>
        <dbReference type="EMBL" id="OHB14621.1"/>
    </source>
</evidence>
<dbReference type="EMBL" id="MHWW01000018">
    <property type="protein sequence ID" value="OHB14621.1"/>
    <property type="molecule type" value="Genomic_DNA"/>
</dbReference>
<protein>
    <submittedName>
        <fullName evidence="1">Uncharacterized protein</fullName>
    </submittedName>
</protein>
<sequence length="176" mass="19268">MIQEVTTKQSLSQSVIPAVPGEYYSYSARFTAEQPLYVFMKCKANKVRSIADAKSLGREANLLFLLESSSQAQVCSVREACTCGLLGNFVSKELFGETWIGRAGITAENFCEVRSQKDVATLVKICRNTCSKRETSIVLSNGTVIAMMTDGGKYGMFLVNDLTPTSIQIDACHILL</sequence>
<dbReference type="Proteomes" id="UP000177697">
    <property type="component" value="Unassembled WGS sequence"/>
</dbReference>
<accession>A0A1G2UZ20</accession>
<dbReference type="AlphaFoldDB" id="A0A1G2UZ20"/>
<comment type="caution">
    <text evidence="1">The sequence shown here is derived from an EMBL/GenBank/DDBJ whole genome shotgun (WGS) entry which is preliminary data.</text>
</comment>
<evidence type="ECO:0000313" key="2">
    <source>
        <dbReference type="Proteomes" id="UP000177697"/>
    </source>
</evidence>
<reference evidence="1 2" key="1">
    <citation type="journal article" date="2016" name="Nat. Commun.">
        <title>Thousands of microbial genomes shed light on interconnected biogeochemical processes in an aquifer system.</title>
        <authorList>
            <person name="Anantharaman K."/>
            <person name="Brown C.T."/>
            <person name="Hug L.A."/>
            <person name="Sharon I."/>
            <person name="Castelle C.J."/>
            <person name="Probst A.J."/>
            <person name="Thomas B.C."/>
            <person name="Singh A."/>
            <person name="Wilkins M.J."/>
            <person name="Karaoz U."/>
            <person name="Brodie E.L."/>
            <person name="Williams K.H."/>
            <person name="Hubbard S.S."/>
            <person name="Banfield J.F."/>
        </authorList>
    </citation>
    <scope>NUCLEOTIDE SEQUENCE [LARGE SCALE GENOMIC DNA]</scope>
</reference>
<name>A0A1G2UZ20_9BACT</name>
<gene>
    <name evidence="1" type="ORF">A2431_04190</name>
</gene>